<protein>
    <recommendedName>
        <fullName evidence="1">DUF4346 domain-containing protein</fullName>
    </recommendedName>
</protein>
<dbReference type="EMBL" id="KX284713">
    <property type="protein sequence ID" value="AOM65163.1"/>
    <property type="molecule type" value="Genomic_DNA"/>
</dbReference>
<dbReference type="GeneID" id="29072675"/>
<keyword evidence="2" id="KW-0934">Plastid</keyword>
<dbReference type="InterPro" id="IPR025595">
    <property type="entry name" value="PterinBD-DUF4346"/>
</dbReference>
<geneLocation type="plastid" evidence="2"/>
<sequence>MDNYYCTIRILNNKKISLYLWESEQNSKKMFYPICFTAAYSDLLYNLICSHYYLNDLSINHLLYIGQELYKAELSLTLNQKYIQD</sequence>
<dbReference type="AlphaFoldDB" id="A0A1C9C9V2"/>
<organism evidence="2">
    <name type="scientific">Sebdenia flabellata</name>
    <dbReference type="NCBI Taxonomy" id="42024"/>
    <lineage>
        <taxon>Eukaryota</taxon>
        <taxon>Rhodophyta</taxon>
        <taxon>Florideophyceae</taxon>
        <taxon>Rhodymeniophycidae</taxon>
        <taxon>Sebdeniales</taxon>
        <taxon>Sebdeniaceae</taxon>
        <taxon>Sebdenia</taxon>
    </lineage>
</organism>
<gene>
    <name evidence="2" type="primary">ycf91</name>
    <name evidence="2" type="ORF">Sebd_076</name>
</gene>
<dbReference type="RefSeq" id="YP_009296228.1">
    <property type="nucleotide sequence ID" value="NC_031170.1"/>
</dbReference>
<proteinExistence type="predicted"/>
<name>A0A1C9C9V2_9FLOR</name>
<evidence type="ECO:0000313" key="2">
    <source>
        <dbReference type="EMBL" id="AOM65163.1"/>
    </source>
</evidence>
<accession>A0A1C9C9V2</accession>
<feature type="domain" description="DUF4346" evidence="1">
    <location>
        <begin position="34"/>
        <end position="85"/>
    </location>
</feature>
<reference evidence="2" key="1">
    <citation type="journal article" date="2016" name="BMC Biol.">
        <title>Parallel evolution of highly conserved plastid genome architecture in red seaweeds and seed plants.</title>
        <authorList>
            <person name="Lee J."/>
            <person name="Cho C.H."/>
            <person name="Park S.I."/>
            <person name="Choi J.W."/>
            <person name="Song H.S."/>
            <person name="West J.A."/>
            <person name="Bhattacharya D."/>
            <person name="Yoon H.S."/>
        </authorList>
    </citation>
    <scope>NUCLEOTIDE SEQUENCE</scope>
</reference>
<evidence type="ECO:0000259" key="1">
    <source>
        <dbReference type="Pfam" id="PF14251"/>
    </source>
</evidence>
<dbReference type="Pfam" id="PF14251">
    <property type="entry name" value="PterinBD-DUF4346"/>
    <property type="match status" value="1"/>
</dbReference>